<evidence type="ECO:0000313" key="9">
    <source>
        <dbReference type="Proteomes" id="UP000266287"/>
    </source>
</evidence>
<comment type="similarity">
    <text evidence="1">Belongs to the TRAFAC class translation factor GTPase superfamily. Classic translation factor GTPase family. EF-G/EF-2 subfamily.</text>
</comment>
<dbReference type="InterPro" id="IPR005225">
    <property type="entry name" value="Small_GTP-bd"/>
</dbReference>
<dbReference type="FunFam" id="3.30.70.240:FF:000001">
    <property type="entry name" value="Elongation factor G"/>
    <property type="match status" value="1"/>
</dbReference>
<dbReference type="Pfam" id="PF00009">
    <property type="entry name" value="GTP_EFTU"/>
    <property type="match status" value="1"/>
</dbReference>
<dbReference type="Proteomes" id="UP000266287">
    <property type="component" value="Unassembled WGS sequence"/>
</dbReference>
<dbReference type="Pfam" id="PF22042">
    <property type="entry name" value="EF-G_D2"/>
    <property type="match status" value="1"/>
</dbReference>
<dbReference type="Gene3D" id="3.30.230.10">
    <property type="match status" value="1"/>
</dbReference>
<dbReference type="SUPFAM" id="SSF54980">
    <property type="entry name" value="EF-G C-terminal domain-like"/>
    <property type="match status" value="2"/>
</dbReference>
<dbReference type="GO" id="GO:0005525">
    <property type="term" value="F:GTP binding"/>
    <property type="evidence" value="ECO:0007669"/>
    <property type="project" value="UniProtKB-UniRule"/>
</dbReference>
<feature type="domain" description="Tr-type G" evidence="7">
    <location>
        <begin position="1"/>
        <end position="262"/>
    </location>
</feature>
<dbReference type="Gene3D" id="3.40.50.300">
    <property type="entry name" value="P-loop containing nucleotide triphosphate hydrolases"/>
    <property type="match status" value="1"/>
</dbReference>
<proteinExistence type="inferred from homology"/>
<dbReference type="InterPro" id="IPR035649">
    <property type="entry name" value="EFG_V"/>
</dbReference>
<dbReference type="InterPro" id="IPR009022">
    <property type="entry name" value="EFG_III"/>
</dbReference>
<evidence type="ECO:0000256" key="5">
    <source>
        <dbReference type="ARBA" id="ARBA00023134"/>
    </source>
</evidence>
<dbReference type="FunFam" id="3.30.70.870:FF:000001">
    <property type="entry name" value="Elongation factor G"/>
    <property type="match status" value="1"/>
</dbReference>
<dbReference type="AlphaFoldDB" id="A0A399FTR1"/>
<evidence type="ECO:0000259" key="7">
    <source>
        <dbReference type="PROSITE" id="PS51722"/>
    </source>
</evidence>
<gene>
    <name evidence="8" type="primary">fusA</name>
    <name evidence="8" type="ORF">B9J77_04960</name>
</gene>
<evidence type="ECO:0000313" key="8">
    <source>
        <dbReference type="EMBL" id="RIH99634.1"/>
    </source>
</evidence>
<dbReference type="GO" id="GO:0003924">
    <property type="term" value="F:GTPase activity"/>
    <property type="evidence" value="ECO:0007669"/>
    <property type="project" value="InterPro"/>
</dbReference>
<dbReference type="NCBIfam" id="TIGR00484">
    <property type="entry name" value="EF-G"/>
    <property type="match status" value="1"/>
</dbReference>
<dbReference type="EMBL" id="NDHY01000016">
    <property type="protein sequence ID" value="RIH99634.1"/>
    <property type="molecule type" value="Genomic_DNA"/>
</dbReference>
<protein>
    <recommendedName>
        <fullName evidence="6">Elongation factor G</fullName>
    </recommendedName>
</protein>
<dbReference type="SUPFAM" id="SSF54211">
    <property type="entry name" value="Ribosomal protein S5 domain 2-like"/>
    <property type="match status" value="1"/>
</dbReference>
<dbReference type="PANTHER" id="PTHR43261:SF6">
    <property type="entry name" value="ELONGATION FACTOR G-LIKE PROTEIN"/>
    <property type="match status" value="1"/>
</dbReference>
<dbReference type="InterPro" id="IPR053905">
    <property type="entry name" value="EF-G-like_DII"/>
</dbReference>
<dbReference type="NCBIfam" id="TIGR00231">
    <property type="entry name" value="small_GTP"/>
    <property type="match status" value="1"/>
</dbReference>
<dbReference type="InterPro" id="IPR020568">
    <property type="entry name" value="Ribosomal_Su5_D2-typ_SF"/>
</dbReference>
<dbReference type="InterPro" id="IPR035647">
    <property type="entry name" value="EFG_III/V"/>
</dbReference>
<dbReference type="CDD" id="cd03713">
    <property type="entry name" value="EFG_mtEFG_C"/>
    <property type="match status" value="1"/>
</dbReference>
<dbReference type="PRINTS" id="PR00315">
    <property type="entry name" value="ELONGATNFCT"/>
</dbReference>
<dbReference type="InterPro" id="IPR000795">
    <property type="entry name" value="T_Tr_GTP-bd_dom"/>
</dbReference>
<dbReference type="SMART" id="SM00889">
    <property type="entry name" value="EFG_IV"/>
    <property type="match status" value="1"/>
</dbReference>
<evidence type="ECO:0000256" key="3">
    <source>
        <dbReference type="ARBA" id="ARBA00022768"/>
    </source>
</evidence>
<evidence type="ECO:0000256" key="6">
    <source>
        <dbReference type="NCBIfam" id="TIGR00484"/>
    </source>
</evidence>
<dbReference type="CDD" id="cd16262">
    <property type="entry name" value="EFG_III"/>
    <property type="match status" value="1"/>
</dbReference>
<dbReference type="NCBIfam" id="NF009381">
    <property type="entry name" value="PRK12740.1-5"/>
    <property type="match status" value="1"/>
</dbReference>
<dbReference type="InterPro" id="IPR000640">
    <property type="entry name" value="EFG_V-like"/>
</dbReference>
<sequence>MKKRTVALIAHGGAGKTSLIESILYKAGATKRQGKVEDGTTISDYAEDEVKRKVSIRSSLTHCQWKEHTINFIDTPGYADFAGEVKESLRVVDGAVIIVSAQSGIETGTEKVWKYADEESLPRIIFVNKMDGEDVSFLPLLEAAKKTWGNGVVLLQLPIDEGNGFCGVIDLLSMKEGEIPAEMAGMAEKHRKELIEHIAELDDELLEKYIEEESLSIDELKGGLRAGTLKGKIIPVLVGSALRAISITELLDAIVGFLPSPSDRAPLTGKGGGEKEVLRRRGEDEPFSALVFKTLFEPHLGSLSLFRVYSGSLSSGTSVFNATKGVEEKIGQILMLQGKGKEEVGKVAPGDLAAVAKLKETSTGDTLCDRKAPIILPAIEFPEPTISIAIKPKAKKDQEKLMTAIAKVKEEDRTFATRIDHELGQTIISGLGELHLEIIIDELRNKFGVEVEIEKAKVAYRETITGKARVQGKFKRQSGGRGQYGDVWLRVEPLQRGEGFEFVNGIVGGAIPAKYIPAVEKGVKEAIQKGVLANYPTVDFRATLDDGTFHKVDSSDMAFQVAGSLAIKKALLEAAPVLLEPIISVEVAIPDVYLGNVTGDLNGRRGQVIGTEPRGSLTLINAVVPLADMDHYSTNLRSMTKGTGSYHMKFSHYEKVPSHISEKIIAEEK</sequence>
<dbReference type="PROSITE" id="PS51722">
    <property type="entry name" value="G_TR_2"/>
    <property type="match status" value="1"/>
</dbReference>
<dbReference type="NCBIfam" id="NF009379">
    <property type="entry name" value="PRK12740.1-3"/>
    <property type="match status" value="1"/>
</dbReference>
<evidence type="ECO:0000256" key="2">
    <source>
        <dbReference type="ARBA" id="ARBA00022741"/>
    </source>
</evidence>
<dbReference type="GO" id="GO:0003746">
    <property type="term" value="F:translation elongation factor activity"/>
    <property type="evidence" value="ECO:0007669"/>
    <property type="project" value="UniProtKB-UniRule"/>
</dbReference>
<dbReference type="CDD" id="cd01434">
    <property type="entry name" value="EFG_mtEFG1_IV"/>
    <property type="match status" value="1"/>
</dbReference>
<comment type="caution">
    <text evidence="8">The sequence shown here is derived from an EMBL/GenBank/DDBJ whole genome shotgun (WGS) entry which is preliminary data.</text>
</comment>
<dbReference type="FunFam" id="3.30.230.10:FF:000003">
    <property type="entry name" value="Elongation factor G"/>
    <property type="match status" value="1"/>
</dbReference>
<dbReference type="GO" id="GO:0032790">
    <property type="term" value="P:ribosome disassembly"/>
    <property type="evidence" value="ECO:0007669"/>
    <property type="project" value="TreeGrafter"/>
</dbReference>
<keyword evidence="5" id="KW-0342">GTP-binding</keyword>
<keyword evidence="4" id="KW-0648">Protein biosynthesis</keyword>
<dbReference type="SUPFAM" id="SSF52540">
    <property type="entry name" value="P-loop containing nucleoside triphosphate hydrolases"/>
    <property type="match status" value="1"/>
</dbReference>
<organism evidence="8 9">
    <name type="scientific">candidate division NPL-UPA2 bacterium Unc8</name>
    <dbReference type="NCBI Taxonomy" id="1980939"/>
    <lineage>
        <taxon>Bacteria</taxon>
    </lineage>
</organism>
<dbReference type="InterPro" id="IPR005517">
    <property type="entry name" value="Transl_elong_EFG/EF2_IV"/>
</dbReference>
<dbReference type="Gene3D" id="3.30.70.240">
    <property type="match status" value="1"/>
</dbReference>
<keyword evidence="2" id="KW-0547">Nucleotide-binding</keyword>
<dbReference type="InterPro" id="IPR047872">
    <property type="entry name" value="EFG_IV"/>
</dbReference>
<dbReference type="NCBIfam" id="NF009891">
    <property type="entry name" value="PRK13351.1-1"/>
    <property type="match status" value="1"/>
</dbReference>
<accession>A0A399FTR1</accession>
<dbReference type="CDD" id="cd04170">
    <property type="entry name" value="EF-G_bact"/>
    <property type="match status" value="1"/>
</dbReference>
<dbReference type="Gene3D" id="3.30.70.870">
    <property type="entry name" value="Elongation Factor G (Translational Gtpase), domain 3"/>
    <property type="match status" value="1"/>
</dbReference>
<dbReference type="InterPro" id="IPR009000">
    <property type="entry name" value="Transl_B-barrel_sf"/>
</dbReference>
<dbReference type="FunFam" id="2.40.30.10:FF:000006">
    <property type="entry name" value="Elongation factor G"/>
    <property type="match status" value="1"/>
</dbReference>
<dbReference type="InterPro" id="IPR004540">
    <property type="entry name" value="Transl_elong_EFG/EF2"/>
</dbReference>
<dbReference type="Gene3D" id="2.40.30.10">
    <property type="entry name" value="Translation factors"/>
    <property type="match status" value="1"/>
</dbReference>
<dbReference type="CDD" id="cd04088">
    <property type="entry name" value="EFG_mtEFG_II"/>
    <property type="match status" value="1"/>
</dbReference>
<dbReference type="InterPro" id="IPR014721">
    <property type="entry name" value="Ribsml_uS5_D2-typ_fold_subgr"/>
</dbReference>
<dbReference type="InterPro" id="IPR027417">
    <property type="entry name" value="P-loop_NTPase"/>
</dbReference>
<evidence type="ECO:0000256" key="1">
    <source>
        <dbReference type="ARBA" id="ARBA00005870"/>
    </source>
</evidence>
<dbReference type="SUPFAM" id="SSF50447">
    <property type="entry name" value="Translation proteins"/>
    <property type="match status" value="1"/>
</dbReference>
<dbReference type="Pfam" id="PF00679">
    <property type="entry name" value="EFG_C"/>
    <property type="match status" value="1"/>
</dbReference>
<reference evidence="8 9" key="1">
    <citation type="submission" date="2018-08" db="EMBL/GenBank/DDBJ databases">
        <title>Draft genome of candidate division NPL-UPA2 bacterium Unc8 that adapted to ultra-basic serpentinizing groundwater.</title>
        <authorList>
            <person name="Ishii S."/>
            <person name="Suzuki S."/>
            <person name="Nealson K.H."/>
        </authorList>
    </citation>
    <scope>NUCLEOTIDE SEQUENCE [LARGE SCALE GENOMIC DNA]</scope>
    <source>
        <strain evidence="8">Unc8</strain>
    </source>
</reference>
<dbReference type="PANTHER" id="PTHR43261">
    <property type="entry name" value="TRANSLATION ELONGATION FACTOR G-RELATED"/>
    <property type="match status" value="1"/>
</dbReference>
<name>A0A399FTR1_UNCN2</name>
<evidence type="ECO:0000256" key="4">
    <source>
        <dbReference type="ARBA" id="ARBA00022917"/>
    </source>
</evidence>
<dbReference type="Pfam" id="PF03764">
    <property type="entry name" value="EFG_IV"/>
    <property type="match status" value="1"/>
</dbReference>
<dbReference type="Pfam" id="PF14492">
    <property type="entry name" value="EFG_III"/>
    <property type="match status" value="1"/>
</dbReference>
<dbReference type="InterPro" id="IPR041095">
    <property type="entry name" value="EFG_II"/>
</dbReference>
<dbReference type="SMART" id="SM00838">
    <property type="entry name" value="EFG_C"/>
    <property type="match status" value="1"/>
</dbReference>
<keyword evidence="3 8" id="KW-0251">Elongation factor</keyword>